<accession>A0A383CH87</accession>
<protein>
    <submittedName>
        <fullName evidence="1">Uncharacterized protein</fullName>
    </submittedName>
</protein>
<reference evidence="1" key="1">
    <citation type="submission" date="2018-05" db="EMBL/GenBank/DDBJ databases">
        <authorList>
            <person name="Lanie J.A."/>
            <person name="Ng W.-L."/>
            <person name="Kazmierczak K.M."/>
            <person name="Andrzejewski T.M."/>
            <person name="Davidsen T.M."/>
            <person name="Wayne K.J."/>
            <person name="Tettelin H."/>
            <person name="Glass J.I."/>
            <person name="Rusch D."/>
            <person name="Podicherti R."/>
            <person name="Tsui H.-C.T."/>
            <person name="Winkler M.E."/>
        </authorList>
    </citation>
    <scope>NUCLEOTIDE SEQUENCE</scope>
</reference>
<dbReference type="EMBL" id="UINC01208792">
    <property type="protein sequence ID" value="SVE31511.1"/>
    <property type="molecule type" value="Genomic_DNA"/>
</dbReference>
<evidence type="ECO:0000313" key="1">
    <source>
        <dbReference type="EMBL" id="SVE31511.1"/>
    </source>
</evidence>
<feature type="non-terminal residue" evidence="1">
    <location>
        <position position="1"/>
    </location>
</feature>
<sequence length="56" mass="6952">MPKHLQVKIEISKDEIEELYRPEMKITDEEWNHLMYEDDPNYFCPYWDEEVTAFIV</sequence>
<dbReference type="AlphaFoldDB" id="A0A383CH87"/>
<proteinExistence type="predicted"/>
<feature type="non-terminal residue" evidence="1">
    <location>
        <position position="56"/>
    </location>
</feature>
<gene>
    <name evidence="1" type="ORF">METZ01_LOCUS484365</name>
</gene>
<organism evidence="1">
    <name type="scientific">marine metagenome</name>
    <dbReference type="NCBI Taxonomy" id="408172"/>
    <lineage>
        <taxon>unclassified sequences</taxon>
        <taxon>metagenomes</taxon>
        <taxon>ecological metagenomes</taxon>
    </lineage>
</organism>
<name>A0A383CH87_9ZZZZ</name>